<reference evidence="4" key="1">
    <citation type="submission" date="2019-06" db="EMBL/GenBank/DDBJ databases">
        <title>Gordonia isolated from sludge of a wastewater treatment plant.</title>
        <authorList>
            <person name="Tamura T."/>
            <person name="Aoyama K."/>
            <person name="Kang Y."/>
            <person name="Saito S."/>
            <person name="Akiyama N."/>
            <person name="Yazawa K."/>
            <person name="Gonoi T."/>
            <person name="Mikami Y."/>
        </authorList>
    </citation>
    <scope>NUCLEOTIDE SEQUENCE [LARGE SCALE GENOMIC DNA]</scope>
    <source>
        <strain evidence="4">NBRC 107697</strain>
    </source>
</reference>
<protein>
    <recommendedName>
        <fullName evidence="5">DUF2599 domain-containing protein</fullName>
    </recommendedName>
</protein>
<organism evidence="3 4">
    <name type="scientific">Gordonia crocea</name>
    <dbReference type="NCBI Taxonomy" id="589162"/>
    <lineage>
        <taxon>Bacteria</taxon>
        <taxon>Bacillati</taxon>
        <taxon>Actinomycetota</taxon>
        <taxon>Actinomycetes</taxon>
        <taxon>Mycobacteriales</taxon>
        <taxon>Gordoniaceae</taxon>
        <taxon>Gordonia</taxon>
    </lineage>
</organism>
<proteinExistence type="predicted"/>
<dbReference type="OrthoDB" id="4412570at2"/>
<evidence type="ECO:0000313" key="4">
    <source>
        <dbReference type="Proteomes" id="UP000444980"/>
    </source>
</evidence>
<dbReference type="RefSeq" id="WP_161928354.1">
    <property type="nucleotide sequence ID" value="NZ_BJOU01000017.1"/>
</dbReference>
<feature type="chain" id="PRO_5029507209" description="DUF2599 domain-containing protein" evidence="2">
    <location>
        <begin position="31"/>
        <end position="161"/>
    </location>
</feature>
<keyword evidence="4" id="KW-1185">Reference proteome</keyword>
<evidence type="ECO:0008006" key="5">
    <source>
        <dbReference type="Google" id="ProtNLM"/>
    </source>
</evidence>
<dbReference type="PROSITE" id="PS51257">
    <property type="entry name" value="PROKAR_LIPOPROTEIN"/>
    <property type="match status" value="1"/>
</dbReference>
<accession>A0A7I9V0P8</accession>
<comment type="caution">
    <text evidence="3">The sequence shown here is derived from an EMBL/GenBank/DDBJ whole genome shotgun (WGS) entry which is preliminary data.</text>
</comment>
<feature type="signal peptide" evidence="2">
    <location>
        <begin position="1"/>
        <end position="30"/>
    </location>
</feature>
<evidence type="ECO:0000256" key="2">
    <source>
        <dbReference type="SAM" id="SignalP"/>
    </source>
</evidence>
<name>A0A7I9V0P8_9ACTN</name>
<dbReference type="InterPro" id="IPR019719">
    <property type="entry name" value="DUF2599"/>
</dbReference>
<dbReference type="Pfam" id="PF10783">
    <property type="entry name" value="DUF2599"/>
    <property type="match status" value="1"/>
</dbReference>
<dbReference type="EMBL" id="BJOU01000017">
    <property type="protein sequence ID" value="GED99027.1"/>
    <property type="molecule type" value="Genomic_DNA"/>
</dbReference>
<evidence type="ECO:0000313" key="3">
    <source>
        <dbReference type="EMBL" id="GED99027.1"/>
    </source>
</evidence>
<sequence>MLRGAVLAGATLALLAVAGCGGEASPPAPAASSAPAVVDGSTGEPSPSEPVVYLPPPYIARTVWAQTAVGPSLQVYPTVAGRRVTDPAAQGKAWREVVALSARYGRYSATSPGMRAQFDCHWVWARAVQPDKPSWNLEPGRPVVSEDQMIAARCNPGAPEE</sequence>
<dbReference type="Proteomes" id="UP000444980">
    <property type="component" value="Unassembled WGS sequence"/>
</dbReference>
<dbReference type="AlphaFoldDB" id="A0A7I9V0P8"/>
<keyword evidence="2" id="KW-0732">Signal</keyword>
<gene>
    <name evidence="3" type="ORF">nbrc107697_30660</name>
</gene>
<feature type="region of interest" description="Disordered" evidence="1">
    <location>
        <begin position="28"/>
        <end position="49"/>
    </location>
</feature>
<evidence type="ECO:0000256" key="1">
    <source>
        <dbReference type="SAM" id="MobiDB-lite"/>
    </source>
</evidence>